<keyword evidence="2" id="KW-1185">Reference proteome</keyword>
<organism evidence="1 2">
    <name type="scientific">Bacillus phage vB_BanS_Nate</name>
    <dbReference type="NCBI Taxonomy" id="2894788"/>
    <lineage>
        <taxon>Viruses</taxon>
        <taxon>Duplodnaviria</taxon>
        <taxon>Heunggongvirae</taxon>
        <taxon>Uroviricota</taxon>
        <taxon>Caudoviricetes</taxon>
        <taxon>Joanripponvirinae</taxon>
        <taxon>Natevirus</taxon>
        <taxon>Natevirus nate</taxon>
    </lineage>
</organism>
<dbReference type="Proteomes" id="UP000827544">
    <property type="component" value="Segment"/>
</dbReference>
<evidence type="ECO:0000313" key="2">
    <source>
        <dbReference type="Proteomes" id="UP000827544"/>
    </source>
</evidence>
<proteinExistence type="predicted"/>
<sequence>MINEIHKQYPSFGNATTEQELIYEVMHAMAHFGKDIKIVVHPKYYEDCFKFPSEVTYNTTGRAIAGVMIELSKDVDTYVFEFVEKE</sequence>
<accession>A0AAE8YUF8</accession>
<protein>
    <submittedName>
        <fullName evidence="1">Uncharacterized protein</fullName>
    </submittedName>
</protein>
<evidence type="ECO:0000313" key="1">
    <source>
        <dbReference type="EMBL" id="UGO50993.1"/>
    </source>
</evidence>
<reference evidence="1" key="1">
    <citation type="submission" date="2021-10" db="EMBL/GenBank/DDBJ databases">
        <authorList>
            <person name="Lavering E.D."/>
            <person name="James R."/>
            <person name="Fairholm J.D."/>
            <person name="Ogilvie B.H."/>
            <person name="Thurgood T.L."/>
            <person name="Robison R.A."/>
            <person name="Grose J.H."/>
        </authorList>
    </citation>
    <scope>NUCLEOTIDE SEQUENCE</scope>
</reference>
<gene>
    <name evidence="1" type="ORF">NATE_140</name>
</gene>
<dbReference type="EMBL" id="OK499992">
    <property type="protein sequence ID" value="UGO50993.1"/>
    <property type="molecule type" value="Genomic_DNA"/>
</dbReference>
<name>A0AAE8YUF8_9CAUD</name>